<dbReference type="Proteomes" id="UP001462502">
    <property type="component" value="Unassembled WGS sequence"/>
</dbReference>
<reference evidence="2 3" key="1">
    <citation type="submission" date="2024-05" db="EMBL/GenBank/DDBJ databases">
        <authorList>
            <person name="De Oliveira J.P."/>
            <person name="Noriler S.A."/>
            <person name="De Oliveira A.G."/>
            <person name="Sipoli D.S."/>
        </authorList>
    </citation>
    <scope>NUCLEOTIDE SEQUENCE [LARGE SCALE GENOMIC DNA]</scope>
    <source>
        <strain evidence="2 3">LABIM192</strain>
    </source>
</reference>
<feature type="domain" description="Thoeris anti-defense 2-like" evidence="1">
    <location>
        <begin position="6"/>
        <end position="90"/>
    </location>
</feature>
<evidence type="ECO:0000259" key="1">
    <source>
        <dbReference type="Pfam" id="PF11195"/>
    </source>
</evidence>
<proteinExistence type="predicted"/>
<dbReference type="InterPro" id="IPR021361">
    <property type="entry name" value="Tad2-like_dom"/>
</dbReference>
<organism evidence="2 3">
    <name type="scientific">Chromobacterium phragmitis</name>
    <dbReference type="NCBI Taxonomy" id="2202141"/>
    <lineage>
        <taxon>Bacteria</taxon>
        <taxon>Pseudomonadati</taxon>
        <taxon>Pseudomonadota</taxon>
        <taxon>Betaproteobacteria</taxon>
        <taxon>Neisseriales</taxon>
        <taxon>Chromobacteriaceae</taxon>
        <taxon>Chromobacterium</taxon>
    </lineage>
</organism>
<keyword evidence="3" id="KW-1185">Reference proteome</keyword>
<evidence type="ECO:0000313" key="3">
    <source>
        <dbReference type="Proteomes" id="UP001462502"/>
    </source>
</evidence>
<protein>
    <submittedName>
        <fullName evidence="2">DUF2829 domain-containing protein</fullName>
    </submittedName>
</protein>
<dbReference type="RefSeq" id="WP_347938044.1">
    <property type="nucleotide sequence ID" value="NZ_JBDXMI010000007.1"/>
</dbReference>
<comment type="caution">
    <text evidence="2">The sequence shown here is derived from an EMBL/GenBank/DDBJ whole genome shotgun (WGS) entry which is preliminary data.</text>
</comment>
<dbReference type="EMBL" id="JBDXMI010000007">
    <property type="protein sequence ID" value="MEO9387073.1"/>
    <property type="molecule type" value="Genomic_DNA"/>
</dbReference>
<sequence>MTTQFNFGKALEHLEAGRRVARAGWNGKGMFLFLVPGSRFKVNRAPLLGIYPEGTEIQYQPHIDMRTAQNTVVPWLASQSDVLAKDWELVE</sequence>
<name>A0ABV0J0N8_9NEIS</name>
<dbReference type="Pfam" id="PF11195">
    <property type="entry name" value="Tad2-like"/>
    <property type="match status" value="1"/>
</dbReference>
<accession>A0ABV0J0N8</accession>
<gene>
    <name evidence="2" type="ORF">ABI908_23550</name>
</gene>
<evidence type="ECO:0000313" key="2">
    <source>
        <dbReference type="EMBL" id="MEO9387073.1"/>
    </source>
</evidence>